<evidence type="ECO:0000313" key="6">
    <source>
        <dbReference type="EMBL" id="MBB5039445.1"/>
    </source>
</evidence>
<dbReference type="Proteomes" id="UP000534294">
    <property type="component" value="Unassembled WGS sequence"/>
</dbReference>
<dbReference type="GO" id="GO:0032993">
    <property type="term" value="C:protein-DNA complex"/>
    <property type="evidence" value="ECO:0007669"/>
    <property type="project" value="TreeGrafter"/>
</dbReference>
<dbReference type="Gene3D" id="3.40.190.10">
    <property type="entry name" value="Periplasmic binding protein-like II"/>
    <property type="match status" value="2"/>
</dbReference>
<comment type="caution">
    <text evidence="6">The sequence shown here is derived from an EMBL/GenBank/DDBJ whole genome shotgun (WGS) entry which is preliminary data.</text>
</comment>
<sequence>MNDALIECFRNYRHQQPAVQVMLHDLPPNEQLKAIAEGHLDGGFVGIIPSVRPSGIQFISWHQEPLVCYVPVGHRLADLRSVSLASLAEESFIGVSHDSAPAFSAHVRDLCKAAGFRPRLILESPRAQAVALMVAAGSGIAILPAALEQFMKKSVCAIPLKGTPKITHVFACQKGRLQGPLAHLIRLIRSPKG</sequence>
<comment type="similarity">
    <text evidence="1">Belongs to the LysR transcriptional regulatory family.</text>
</comment>
<dbReference type="CDD" id="cd08414">
    <property type="entry name" value="PBP2_LTTR_aromatics_like"/>
    <property type="match status" value="1"/>
</dbReference>
<organism evidence="6 7">
    <name type="scientific">Prosthecobacter dejongeii</name>
    <dbReference type="NCBI Taxonomy" id="48465"/>
    <lineage>
        <taxon>Bacteria</taxon>
        <taxon>Pseudomonadati</taxon>
        <taxon>Verrucomicrobiota</taxon>
        <taxon>Verrucomicrobiia</taxon>
        <taxon>Verrucomicrobiales</taxon>
        <taxon>Verrucomicrobiaceae</taxon>
        <taxon>Prosthecobacter</taxon>
    </lineage>
</organism>
<dbReference type="GO" id="GO:0003677">
    <property type="term" value="F:DNA binding"/>
    <property type="evidence" value="ECO:0007669"/>
    <property type="project" value="UniProtKB-KW"/>
</dbReference>
<protein>
    <submittedName>
        <fullName evidence="6">DNA-binding transcriptional LysR family regulator</fullName>
    </submittedName>
</protein>
<dbReference type="GO" id="GO:0003700">
    <property type="term" value="F:DNA-binding transcription factor activity"/>
    <property type="evidence" value="ECO:0007669"/>
    <property type="project" value="TreeGrafter"/>
</dbReference>
<dbReference type="EMBL" id="JACHIF010000008">
    <property type="protein sequence ID" value="MBB5039445.1"/>
    <property type="molecule type" value="Genomic_DNA"/>
</dbReference>
<proteinExistence type="inferred from homology"/>
<dbReference type="PANTHER" id="PTHR30346">
    <property type="entry name" value="TRANSCRIPTIONAL DUAL REGULATOR HCAR-RELATED"/>
    <property type="match status" value="1"/>
</dbReference>
<dbReference type="Pfam" id="PF03466">
    <property type="entry name" value="LysR_substrate"/>
    <property type="match status" value="1"/>
</dbReference>
<dbReference type="InterPro" id="IPR005119">
    <property type="entry name" value="LysR_subst-bd"/>
</dbReference>
<evidence type="ECO:0000256" key="3">
    <source>
        <dbReference type="ARBA" id="ARBA00023125"/>
    </source>
</evidence>
<keyword evidence="7" id="KW-1185">Reference proteome</keyword>
<accession>A0A7W7YNI3</accession>
<keyword evidence="2" id="KW-0805">Transcription regulation</keyword>
<dbReference type="PANTHER" id="PTHR30346:SF28">
    <property type="entry name" value="HTH-TYPE TRANSCRIPTIONAL REGULATOR CYNR"/>
    <property type="match status" value="1"/>
</dbReference>
<reference evidence="6 7" key="1">
    <citation type="submission" date="2020-08" db="EMBL/GenBank/DDBJ databases">
        <title>Genomic Encyclopedia of Type Strains, Phase IV (KMG-IV): sequencing the most valuable type-strain genomes for metagenomic binning, comparative biology and taxonomic classification.</title>
        <authorList>
            <person name="Goeker M."/>
        </authorList>
    </citation>
    <scope>NUCLEOTIDE SEQUENCE [LARGE SCALE GENOMIC DNA]</scope>
    <source>
        <strain evidence="6 7">DSM 12251</strain>
    </source>
</reference>
<dbReference type="SUPFAM" id="SSF53850">
    <property type="entry name" value="Periplasmic binding protein-like II"/>
    <property type="match status" value="1"/>
</dbReference>
<evidence type="ECO:0000259" key="5">
    <source>
        <dbReference type="Pfam" id="PF03466"/>
    </source>
</evidence>
<evidence type="ECO:0000256" key="4">
    <source>
        <dbReference type="ARBA" id="ARBA00023163"/>
    </source>
</evidence>
<evidence type="ECO:0000313" key="7">
    <source>
        <dbReference type="Proteomes" id="UP000534294"/>
    </source>
</evidence>
<dbReference type="AlphaFoldDB" id="A0A7W7YNI3"/>
<keyword evidence="4" id="KW-0804">Transcription</keyword>
<gene>
    <name evidence="6" type="ORF">HNQ64_003717</name>
</gene>
<keyword evidence="3 6" id="KW-0238">DNA-binding</keyword>
<evidence type="ECO:0000256" key="1">
    <source>
        <dbReference type="ARBA" id="ARBA00009437"/>
    </source>
</evidence>
<feature type="domain" description="LysR substrate-binding" evidence="5">
    <location>
        <begin position="5"/>
        <end position="185"/>
    </location>
</feature>
<name>A0A7W7YNI3_9BACT</name>
<evidence type="ECO:0000256" key="2">
    <source>
        <dbReference type="ARBA" id="ARBA00023015"/>
    </source>
</evidence>